<dbReference type="GO" id="GO:0005737">
    <property type="term" value="C:cytoplasm"/>
    <property type="evidence" value="ECO:0007669"/>
    <property type="project" value="TreeGrafter"/>
</dbReference>
<protein>
    <submittedName>
        <fullName evidence="1">Uncharacterized protein</fullName>
    </submittedName>
</protein>
<dbReference type="PANTHER" id="PTHR15430">
    <property type="entry name" value="GLOMULIN"/>
    <property type="match status" value="1"/>
</dbReference>
<feature type="non-terminal residue" evidence="1">
    <location>
        <position position="106"/>
    </location>
</feature>
<organism evidence="1 2">
    <name type="scientific">Taxus chinensis</name>
    <name type="common">Chinese yew</name>
    <name type="synonym">Taxus wallichiana var. chinensis</name>
    <dbReference type="NCBI Taxonomy" id="29808"/>
    <lineage>
        <taxon>Eukaryota</taxon>
        <taxon>Viridiplantae</taxon>
        <taxon>Streptophyta</taxon>
        <taxon>Embryophyta</taxon>
        <taxon>Tracheophyta</taxon>
        <taxon>Spermatophyta</taxon>
        <taxon>Pinopsida</taxon>
        <taxon>Pinidae</taxon>
        <taxon>Conifers II</taxon>
        <taxon>Cupressales</taxon>
        <taxon>Taxaceae</taxon>
        <taxon>Taxus</taxon>
    </lineage>
</organism>
<comment type="caution">
    <text evidence="1">The sequence shown here is derived from an EMBL/GenBank/DDBJ whole genome shotgun (WGS) entry which is preliminary data.</text>
</comment>
<evidence type="ECO:0000313" key="1">
    <source>
        <dbReference type="EMBL" id="KAH9321124.1"/>
    </source>
</evidence>
<proteinExistence type="predicted"/>
<feature type="non-terminal residue" evidence="1">
    <location>
        <position position="1"/>
    </location>
</feature>
<keyword evidence="2" id="KW-1185">Reference proteome</keyword>
<dbReference type="GO" id="GO:0055105">
    <property type="term" value="F:ubiquitin-protein transferase inhibitor activity"/>
    <property type="evidence" value="ECO:0007669"/>
    <property type="project" value="TreeGrafter"/>
</dbReference>
<dbReference type="InterPro" id="IPR019516">
    <property type="entry name" value="Glomulin/ALF4"/>
</dbReference>
<dbReference type="AlphaFoldDB" id="A0AA38LDQ0"/>
<dbReference type="Proteomes" id="UP000824469">
    <property type="component" value="Unassembled WGS sequence"/>
</dbReference>
<evidence type="ECO:0000313" key="2">
    <source>
        <dbReference type="Proteomes" id="UP000824469"/>
    </source>
</evidence>
<dbReference type="PANTHER" id="PTHR15430:SF1">
    <property type="entry name" value="GLOMULIN"/>
    <property type="match status" value="1"/>
</dbReference>
<gene>
    <name evidence="1" type="ORF">KI387_015763</name>
</gene>
<dbReference type="EMBL" id="JAHRHJ020000003">
    <property type="protein sequence ID" value="KAH9321124.1"/>
    <property type="molecule type" value="Genomic_DNA"/>
</dbReference>
<reference evidence="1 2" key="1">
    <citation type="journal article" date="2021" name="Nat. Plants">
        <title>The Taxus genome provides insights into paclitaxel biosynthesis.</title>
        <authorList>
            <person name="Xiong X."/>
            <person name="Gou J."/>
            <person name="Liao Q."/>
            <person name="Li Y."/>
            <person name="Zhou Q."/>
            <person name="Bi G."/>
            <person name="Li C."/>
            <person name="Du R."/>
            <person name="Wang X."/>
            <person name="Sun T."/>
            <person name="Guo L."/>
            <person name="Liang H."/>
            <person name="Lu P."/>
            <person name="Wu Y."/>
            <person name="Zhang Z."/>
            <person name="Ro D.K."/>
            <person name="Shang Y."/>
            <person name="Huang S."/>
            <person name="Yan J."/>
        </authorList>
    </citation>
    <scope>NUCLEOTIDE SEQUENCE [LARGE SCALE GENOMIC DNA]</scope>
    <source>
        <strain evidence="1">Ta-2019</strain>
    </source>
</reference>
<accession>A0AA38LDQ0</accession>
<name>A0AA38LDQ0_TAXCH</name>
<sequence>ELSTLCETDEKLSASLYLLHGFSIVIGRIQRRPVENVKVALPIMLAVGKVAASKLSDDDSIDITSRIFEKLIAIAVSLQGVCKKQVVDEKKQQLWSILSLYTLQLL</sequence>